<dbReference type="InterPro" id="IPR021527">
    <property type="entry name" value="DUF2795"/>
</dbReference>
<comment type="caution">
    <text evidence="2">The sequence shown here is derived from an EMBL/GenBank/DDBJ whole genome shotgun (WGS) entry which is preliminary data.</text>
</comment>
<evidence type="ECO:0000313" key="3">
    <source>
        <dbReference type="Proteomes" id="UP000321412"/>
    </source>
</evidence>
<dbReference type="AlphaFoldDB" id="A0A5C6X553"/>
<reference evidence="2 3" key="1">
    <citation type="submission" date="2019-08" db="EMBL/GenBank/DDBJ databases">
        <title>Bradymonadales sp. TMQ4.</title>
        <authorList>
            <person name="Liang Q."/>
        </authorList>
    </citation>
    <scope>NUCLEOTIDE SEQUENCE [LARGE SCALE GENOMIC DNA]</scope>
    <source>
        <strain evidence="2 3">TMQ4</strain>
    </source>
</reference>
<dbReference type="Pfam" id="PF11387">
    <property type="entry name" value="DUF2795"/>
    <property type="match status" value="1"/>
</dbReference>
<accession>A0A5C6X553</accession>
<dbReference type="EMBL" id="VOSM01000012">
    <property type="protein sequence ID" value="TXD34741.1"/>
    <property type="molecule type" value="Genomic_DNA"/>
</dbReference>
<evidence type="ECO:0000256" key="1">
    <source>
        <dbReference type="SAM" id="MobiDB-lite"/>
    </source>
</evidence>
<name>A0A5C6X553_9DELT</name>
<keyword evidence="3" id="KW-1185">Reference proteome</keyword>
<organism evidence="2 3">
    <name type="scientific">Lujinxingia vulgaris</name>
    <dbReference type="NCBI Taxonomy" id="2600176"/>
    <lineage>
        <taxon>Bacteria</taxon>
        <taxon>Deltaproteobacteria</taxon>
        <taxon>Bradymonadales</taxon>
        <taxon>Lujinxingiaceae</taxon>
        <taxon>Lujinxingia</taxon>
    </lineage>
</organism>
<gene>
    <name evidence="2" type="ORF">FRC98_18080</name>
</gene>
<sequence>MRTTSQSPLPHTPGWRLAMSPTIDRATNRLLNEVTEYIADVEYPAHTGELLDKARKAGAPHRVLDTLGLLPERIFQTYDDLVALVVDPDTAPAPPDEDPRHHSALGRGLLPDEFFQ</sequence>
<dbReference type="Proteomes" id="UP000321412">
    <property type="component" value="Unassembled WGS sequence"/>
</dbReference>
<proteinExistence type="predicted"/>
<protein>
    <submittedName>
        <fullName evidence="2">DUF2795 domain-containing protein</fullName>
    </submittedName>
</protein>
<feature type="region of interest" description="Disordered" evidence="1">
    <location>
        <begin position="88"/>
        <end position="116"/>
    </location>
</feature>
<dbReference type="OrthoDB" id="5519961at2"/>
<evidence type="ECO:0000313" key="2">
    <source>
        <dbReference type="EMBL" id="TXD34741.1"/>
    </source>
</evidence>